<comment type="similarity">
    <text evidence="1">Belongs to the short-chain dehydrogenases/reductases (SDR) family.</text>
</comment>
<organism evidence="2 3">
    <name type="scientific">Streptomyces lonarensis</name>
    <dbReference type="NCBI Taxonomy" id="700599"/>
    <lineage>
        <taxon>Bacteria</taxon>
        <taxon>Bacillati</taxon>
        <taxon>Actinomycetota</taxon>
        <taxon>Actinomycetes</taxon>
        <taxon>Kitasatosporales</taxon>
        <taxon>Streptomycetaceae</taxon>
        <taxon>Streptomyces</taxon>
    </lineage>
</organism>
<dbReference type="EMBL" id="JAAVJD010000017">
    <property type="protein sequence ID" value="NJQ04844.1"/>
    <property type="molecule type" value="Genomic_DNA"/>
</dbReference>
<reference evidence="2 3" key="1">
    <citation type="submission" date="2020-03" db="EMBL/GenBank/DDBJ databases">
        <title>Draft genome of Streptomyces sp. ventii, isolated from the Axial Seamount in the Pacific Ocean, and resequencing of the two type strains Streptomyces lonarensis strain NCL 716 and Streptomyces bohaiensis strain 11A07.</title>
        <authorList>
            <person name="Loughran R.M."/>
            <person name="Pfannmuller K.M."/>
            <person name="Wasson B.J."/>
            <person name="Deadmond M.C."/>
            <person name="Paddock B.E."/>
            <person name="Koyack M.J."/>
            <person name="Gallegos D.A."/>
            <person name="Mitchell E.A."/>
            <person name="Ushijima B."/>
            <person name="Saw J.H."/>
            <person name="Mcphail K.L."/>
            <person name="Videau P."/>
        </authorList>
    </citation>
    <scope>NUCLEOTIDE SEQUENCE [LARGE SCALE GENOMIC DNA]</scope>
    <source>
        <strain evidence="2 3">NCL716</strain>
    </source>
</reference>
<dbReference type="CDD" id="cd05233">
    <property type="entry name" value="SDR_c"/>
    <property type="match status" value="1"/>
</dbReference>
<comment type="caution">
    <text evidence="2">The sequence shown here is derived from an EMBL/GenBank/DDBJ whole genome shotgun (WGS) entry which is preliminary data.</text>
</comment>
<evidence type="ECO:0000256" key="1">
    <source>
        <dbReference type="ARBA" id="ARBA00006484"/>
    </source>
</evidence>
<dbReference type="GO" id="GO:0016616">
    <property type="term" value="F:oxidoreductase activity, acting on the CH-OH group of donors, NAD or NADP as acceptor"/>
    <property type="evidence" value="ECO:0007669"/>
    <property type="project" value="TreeGrafter"/>
</dbReference>
<dbReference type="PRINTS" id="PR00080">
    <property type="entry name" value="SDRFAMILY"/>
</dbReference>
<dbReference type="AlphaFoldDB" id="A0A7X6HY57"/>
<dbReference type="PRINTS" id="PR00081">
    <property type="entry name" value="GDHRDH"/>
</dbReference>
<keyword evidence="3" id="KW-1185">Reference proteome</keyword>
<dbReference type="PANTHER" id="PTHR42760:SF135">
    <property type="entry name" value="BLL7886 PROTEIN"/>
    <property type="match status" value="1"/>
</dbReference>
<protein>
    <submittedName>
        <fullName evidence="2">SDR family oxidoreductase</fullName>
    </submittedName>
</protein>
<dbReference type="InterPro" id="IPR020904">
    <property type="entry name" value="Sc_DH/Rdtase_CS"/>
</dbReference>
<evidence type="ECO:0000313" key="3">
    <source>
        <dbReference type="Proteomes" id="UP000578686"/>
    </source>
</evidence>
<dbReference type="PROSITE" id="PS00061">
    <property type="entry name" value="ADH_SHORT"/>
    <property type="match status" value="1"/>
</dbReference>
<dbReference type="SUPFAM" id="SSF51735">
    <property type="entry name" value="NAD(P)-binding Rossmann-fold domains"/>
    <property type="match status" value="1"/>
</dbReference>
<proteinExistence type="inferred from homology"/>
<name>A0A7X6HY57_9ACTN</name>
<dbReference type="InterPro" id="IPR002347">
    <property type="entry name" value="SDR_fam"/>
</dbReference>
<dbReference type="Proteomes" id="UP000578686">
    <property type="component" value="Unassembled WGS sequence"/>
</dbReference>
<dbReference type="InterPro" id="IPR036291">
    <property type="entry name" value="NAD(P)-bd_dom_sf"/>
</dbReference>
<accession>A0A7X6HY57</accession>
<sequence>MRLAEAGWHTTIAARSAEGLEQAVARARDAGLELHPQQVDVTDEDSVRALFDRVAADGPLHLCVNNAGANSSRLLVKPARGDRPLQRYPLADWENTLRLCLTGVFLTGREAAAAMVEAGVPGTIVQISSAARGGAYGQSGYSAAKSGVDALTRTWALELAGHGIRVVGVAPGVISSEALHHHCERDPRHADYMERLRERIPARRWAEVREIADAVLFAAENSYLTGTTLEVDGGGLPDRV</sequence>
<gene>
    <name evidence="2" type="ORF">HCN56_04425</name>
</gene>
<dbReference type="Gene3D" id="3.40.50.720">
    <property type="entry name" value="NAD(P)-binding Rossmann-like Domain"/>
    <property type="match status" value="1"/>
</dbReference>
<dbReference type="PANTHER" id="PTHR42760">
    <property type="entry name" value="SHORT-CHAIN DEHYDROGENASES/REDUCTASES FAMILY MEMBER"/>
    <property type="match status" value="1"/>
</dbReference>
<evidence type="ECO:0000313" key="2">
    <source>
        <dbReference type="EMBL" id="NJQ04844.1"/>
    </source>
</evidence>
<dbReference type="Pfam" id="PF13561">
    <property type="entry name" value="adh_short_C2"/>
    <property type="match status" value="1"/>
</dbReference>
<dbReference type="GO" id="GO:0030497">
    <property type="term" value="P:fatty acid elongation"/>
    <property type="evidence" value="ECO:0007669"/>
    <property type="project" value="TreeGrafter"/>
</dbReference>